<dbReference type="GO" id="GO:0003677">
    <property type="term" value="F:DNA binding"/>
    <property type="evidence" value="ECO:0007669"/>
    <property type="project" value="UniProtKB-KW"/>
</dbReference>
<evidence type="ECO:0000259" key="2">
    <source>
        <dbReference type="PROSITE" id="PS50943"/>
    </source>
</evidence>
<dbReference type="Pfam" id="PF01381">
    <property type="entry name" value="HTH_3"/>
    <property type="match status" value="1"/>
</dbReference>
<dbReference type="InterPro" id="IPR010982">
    <property type="entry name" value="Lambda_DNA-bd_dom_sf"/>
</dbReference>
<dbReference type="CDD" id="cd00093">
    <property type="entry name" value="HTH_XRE"/>
    <property type="match status" value="1"/>
</dbReference>
<keyword evidence="1" id="KW-0238">DNA-binding</keyword>
<feature type="domain" description="HTH cro/C1-type" evidence="2">
    <location>
        <begin position="13"/>
        <end position="68"/>
    </location>
</feature>
<organism evidence="3">
    <name type="scientific">bioreactor metagenome</name>
    <dbReference type="NCBI Taxonomy" id="1076179"/>
    <lineage>
        <taxon>unclassified sequences</taxon>
        <taxon>metagenomes</taxon>
        <taxon>ecological metagenomes</taxon>
    </lineage>
</organism>
<protein>
    <recommendedName>
        <fullName evidence="2">HTH cro/C1-type domain-containing protein</fullName>
    </recommendedName>
</protein>
<evidence type="ECO:0000313" key="3">
    <source>
        <dbReference type="EMBL" id="MPM19928.1"/>
    </source>
</evidence>
<proteinExistence type="predicted"/>
<name>A0A644XVX5_9ZZZZ</name>
<dbReference type="PROSITE" id="PS50943">
    <property type="entry name" value="HTH_CROC1"/>
    <property type="match status" value="1"/>
</dbReference>
<accession>A0A644XVX5</accession>
<dbReference type="PANTHER" id="PTHR46558">
    <property type="entry name" value="TRACRIPTIONAL REGULATORY PROTEIN-RELATED-RELATED"/>
    <property type="match status" value="1"/>
</dbReference>
<reference evidence="3" key="1">
    <citation type="submission" date="2019-08" db="EMBL/GenBank/DDBJ databases">
        <authorList>
            <person name="Kucharzyk K."/>
            <person name="Murdoch R.W."/>
            <person name="Higgins S."/>
            <person name="Loffler F."/>
        </authorList>
    </citation>
    <scope>NUCLEOTIDE SEQUENCE</scope>
</reference>
<dbReference type="SMART" id="SM00530">
    <property type="entry name" value="HTH_XRE"/>
    <property type="match status" value="1"/>
</dbReference>
<dbReference type="EMBL" id="VSSQ01003274">
    <property type="protein sequence ID" value="MPM19928.1"/>
    <property type="molecule type" value="Genomic_DNA"/>
</dbReference>
<dbReference type="Gene3D" id="1.10.260.40">
    <property type="entry name" value="lambda repressor-like DNA-binding domains"/>
    <property type="match status" value="1"/>
</dbReference>
<sequence length="238" mass="26914">MSTFDKQKFGRRLKEMRLKAGYERQIDLAKKLGTVVQTISNYESGSRLPDAEMLARIVEVLPCNADYLLGFEDKPTYAISFILEQTGLSQKAIEVLFEGIRSAKERKGDKSLESSLVSQFITSDQFSKLVELHEECAGFVLTNEILKYDGSDDDLDDVDRAILRLFEGEMKGIGGKERFDLYIFAAKHQAMELYGEFFKTAINEIDMWIGICDDDGNVIDEIGNIAKRPPEIMPTKKA</sequence>
<dbReference type="InterPro" id="IPR001387">
    <property type="entry name" value="Cro/C1-type_HTH"/>
</dbReference>
<comment type="caution">
    <text evidence="3">The sequence shown here is derived from an EMBL/GenBank/DDBJ whole genome shotgun (WGS) entry which is preliminary data.</text>
</comment>
<evidence type="ECO:0000256" key="1">
    <source>
        <dbReference type="ARBA" id="ARBA00023125"/>
    </source>
</evidence>
<gene>
    <name evidence="3" type="ORF">SDC9_66355</name>
</gene>
<dbReference type="AlphaFoldDB" id="A0A644XVX5"/>
<dbReference type="SUPFAM" id="SSF47413">
    <property type="entry name" value="lambda repressor-like DNA-binding domains"/>
    <property type="match status" value="1"/>
</dbReference>
<dbReference type="PANTHER" id="PTHR46558:SF11">
    <property type="entry name" value="HTH-TYPE TRANSCRIPTIONAL REGULATOR XRE"/>
    <property type="match status" value="1"/>
</dbReference>